<evidence type="ECO:0000313" key="2">
    <source>
        <dbReference type="EMBL" id="KAL3696303.1"/>
    </source>
</evidence>
<dbReference type="AlphaFoldDB" id="A0ABD3HXU4"/>
<name>A0ABD3HXU4_9MARC</name>
<feature type="region of interest" description="Disordered" evidence="1">
    <location>
        <begin position="150"/>
        <end position="173"/>
    </location>
</feature>
<accession>A0ABD3HXU4</accession>
<organism evidence="2 3">
    <name type="scientific">Riccia sorocarpa</name>
    <dbReference type="NCBI Taxonomy" id="122646"/>
    <lineage>
        <taxon>Eukaryota</taxon>
        <taxon>Viridiplantae</taxon>
        <taxon>Streptophyta</taxon>
        <taxon>Embryophyta</taxon>
        <taxon>Marchantiophyta</taxon>
        <taxon>Marchantiopsida</taxon>
        <taxon>Marchantiidae</taxon>
        <taxon>Marchantiales</taxon>
        <taxon>Ricciaceae</taxon>
        <taxon>Riccia</taxon>
    </lineage>
</organism>
<evidence type="ECO:0000256" key="1">
    <source>
        <dbReference type="SAM" id="MobiDB-lite"/>
    </source>
</evidence>
<protein>
    <submittedName>
        <fullName evidence="2">Uncharacterized protein</fullName>
    </submittedName>
</protein>
<sequence length="173" mass="19448">MDGVATDVSLLDDDIAPSVEGDGQDPEHSLSFIPPMGILGSVTVGIQFNCDEFRSFFTSIVFPKEELGGLEEACNSFLHYAGLELHGVKVDWRTVGLSIPMNTISSIVRMNARRKLYRMKVRMDGELLEPLDPDQLERPRKVWKKVYSMEKTEKKHNDSTNQEADPVDPFDSS</sequence>
<comment type="caution">
    <text evidence="2">The sequence shown here is derived from an EMBL/GenBank/DDBJ whole genome shotgun (WGS) entry which is preliminary data.</text>
</comment>
<dbReference type="EMBL" id="JBJQOH010000002">
    <property type="protein sequence ID" value="KAL3696303.1"/>
    <property type="molecule type" value="Genomic_DNA"/>
</dbReference>
<reference evidence="2 3" key="1">
    <citation type="submission" date="2024-09" db="EMBL/GenBank/DDBJ databases">
        <title>Chromosome-scale assembly of Riccia sorocarpa.</title>
        <authorList>
            <person name="Paukszto L."/>
        </authorList>
    </citation>
    <scope>NUCLEOTIDE SEQUENCE [LARGE SCALE GENOMIC DNA]</scope>
    <source>
        <strain evidence="2">LP-2024</strain>
        <tissue evidence="2">Aerial parts of the thallus</tissue>
    </source>
</reference>
<keyword evidence="3" id="KW-1185">Reference proteome</keyword>
<gene>
    <name evidence="2" type="ORF">R1sor_010379</name>
</gene>
<evidence type="ECO:0000313" key="3">
    <source>
        <dbReference type="Proteomes" id="UP001633002"/>
    </source>
</evidence>
<proteinExistence type="predicted"/>
<dbReference type="Proteomes" id="UP001633002">
    <property type="component" value="Unassembled WGS sequence"/>
</dbReference>